<dbReference type="OMA" id="HEENDCR"/>
<dbReference type="GO" id="GO:0008270">
    <property type="term" value="F:zinc ion binding"/>
    <property type="evidence" value="ECO:0007669"/>
    <property type="project" value="UniProtKB-KW"/>
</dbReference>
<dbReference type="EC" id="4.1.2.25" evidence="9"/>
<dbReference type="InterPro" id="IPR006156">
    <property type="entry name" value="Dihydroneopterin_aldolase"/>
</dbReference>
<evidence type="ECO:0000256" key="5">
    <source>
        <dbReference type="ARBA" id="ARBA00023239"/>
    </source>
</evidence>
<feature type="compositionally biased region" description="Polar residues" evidence="11">
    <location>
        <begin position="358"/>
        <end position="367"/>
    </location>
</feature>
<comment type="function">
    <text evidence="9">Catalyzes the conversion of 7,8-dihydroneopterin to 6-hydroxymethyl-7,8-dihydropterin.</text>
</comment>
<comment type="catalytic activity">
    <reaction evidence="1 9">
        <text>7,8-dihydroneopterin = 6-hydroxymethyl-7,8-dihydropterin + glycolaldehyde</text>
        <dbReference type="Rhea" id="RHEA:10540"/>
        <dbReference type="ChEBI" id="CHEBI:17001"/>
        <dbReference type="ChEBI" id="CHEBI:17071"/>
        <dbReference type="ChEBI" id="CHEBI:44841"/>
        <dbReference type="EC" id="4.1.2.25"/>
    </reaction>
</comment>
<keyword evidence="5 9" id="KW-0456">Lyase</keyword>
<comment type="function">
    <text evidence="6">Catalyzes the conversion of 7,8-dihydroneopterin into 6-hydroxymethyl-7,8-dihydropterin, a biosynthetic precursor of the vitamin tetrahydrofolate. Can use L-threo-dihydroneopterin and D-erythro-dihydroneopterin as substrates for the formation of 6-hydroxymethyldihydropterin, but it can also catalyze the epimerization of carbon 2' of dihydroneopterin and dihydromonapterin.</text>
</comment>
<evidence type="ECO:0000256" key="6">
    <source>
        <dbReference type="ARBA" id="ARBA00055579"/>
    </source>
</evidence>
<dbReference type="Gene3D" id="3.30.1130.10">
    <property type="match status" value="1"/>
</dbReference>
<comment type="pathway">
    <text evidence="2 9">Cofactor biosynthesis; tetrahydrofolate biosynthesis; 2-amino-4-hydroxy-6-hydroxymethyl-7,8-dihydropteridine diphosphate from 7,8-dihydroneopterin triphosphate: step 3/4.</text>
</comment>
<dbReference type="NCBIfam" id="TIGR00526">
    <property type="entry name" value="folB_dom"/>
    <property type="match status" value="1"/>
</dbReference>
<feature type="compositionally biased region" description="Low complexity" evidence="11">
    <location>
        <begin position="283"/>
        <end position="308"/>
    </location>
</feature>
<reference evidence="14" key="1">
    <citation type="journal article" date="2015" name="Proc. Natl. Acad. Sci. U.S.A.">
        <title>Genome sequencing of adzuki bean (Vigna angularis) provides insight into high starch and low fat accumulation and domestication.</title>
        <authorList>
            <person name="Yang K."/>
            <person name="Tian Z."/>
            <person name="Chen C."/>
            <person name="Luo L."/>
            <person name="Zhao B."/>
            <person name="Wang Z."/>
            <person name="Yu L."/>
            <person name="Li Y."/>
            <person name="Sun Y."/>
            <person name="Li W."/>
            <person name="Chen Y."/>
            <person name="Li Y."/>
            <person name="Zhang Y."/>
            <person name="Ai D."/>
            <person name="Zhao J."/>
            <person name="Shang C."/>
            <person name="Ma Y."/>
            <person name="Wu B."/>
            <person name="Wang M."/>
            <person name="Gao L."/>
            <person name="Sun D."/>
            <person name="Zhang P."/>
            <person name="Guo F."/>
            <person name="Wang W."/>
            <person name="Li Y."/>
            <person name="Wang J."/>
            <person name="Varshney R.K."/>
            <person name="Wang J."/>
            <person name="Ling H.Q."/>
            <person name="Wan P."/>
        </authorList>
    </citation>
    <scope>NUCLEOTIDE SEQUENCE</scope>
    <source>
        <strain evidence="14">cv. Jingnong 6</strain>
    </source>
</reference>
<keyword evidence="8" id="KW-0479">Metal-binding</keyword>
<comment type="subunit">
    <text evidence="7">Homooctamer. Forms a hollow cylinder assembled from two ring-shaped tetramers.</text>
</comment>
<dbReference type="Pfam" id="PF02152">
    <property type="entry name" value="FolB"/>
    <property type="match status" value="1"/>
</dbReference>
<proteinExistence type="inferred from homology"/>
<dbReference type="STRING" id="3914.A0A0L9US71"/>
<evidence type="ECO:0000256" key="11">
    <source>
        <dbReference type="SAM" id="MobiDB-lite"/>
    </source>
</evidence>
<protein>
    <recommendedName>
        <fullName evidence="9">7,8-dihydroneopterin aldolase</fullName>
        <ecNumber evidence="9">4.1.2.25</ecNumber>
    </recommendedName>
</protein>
<evidence type="ECO:0000256" key="10">
    <source>
        <dbReference type="SAM" id="Coils"/>
    </source>
</evidence>
<dbReference type="SUPFAM" id="SSF55620">
    <property type="entry name" value="Tetrahydrobiopterin biosynthesis enzymes-like"/>
    <property type="match status" value="1"/>
</dbReference>
<dbReference type="GO" id="GO:0005737">
    <property type="term" value="C:cytoplasm"/>
    <property type="evidence" value="ECO:0007669"/>
    <property type="project" value="TreeGrafter"/>
</dbReference>
<feature type="domain" description="CCHC-type" evidence="12">
    <location>
        <begin position="341"/>
        <end position="358"/>
    </location>
</feature>
<feature type="region of interest" description="Disordered" evidence="11">
    <location>
        <begin position="258"/>
        <end position="316"/>
    </location>
</feature>
<keyword evidence="8" id="KW-0863">Zinc-finger</keyword>
<feature type="compositionally biased region" description="Low complexity" evidence="11">
    <location>
        <begin position="266"/>
        <end position="275"/>
    </location>
</feature>
<organism evidence="13 14">
    <name type="scientific">Phaseolus angularis</name>
    <name type="common">Azuki bean</name>
    <name type="synonym">Vigna angularis</name>
    <dbReference type="NCBI Taxonomy" id="3914"/>
    <lineage>
        <taxon>Eukaryota</taxon>
        <taxon>Viridiplantae</taxon>
        <taxon>Streptophyta</taxon>
        <taxon>Embryophyta</taxon>
        <taxon>Tracheophyta</taxon>
        <taxon>Spermatophyta</taxon>
        <taxon>Magnoliopsida</taxon>
        <taxon>eudicotyledons</taxon>
        <taxon>Gunneridae</taxon>
        <taxon>Pentapetalae</taxon>
        <taxon>rosids</taxon>
        <taxon>fabids</taxon>
        <taxon>Fabales</taxon>
        <taxon>Fabaceae</taxon>
        <taxon>Papilionoideae</taxon>
        <taxon>50 kb inversion clade</taxon>
        <taxon>NPAAA clade</taxon>
        <taxon>indigoferoid/millettioid clade</taxon>
        <taxon>Phaseoleae</taxon>
        <taxon>Vigna</taxon>
    </lineage>
</organism>
<gene>
    <name evidence="13" type="ORF">LR48_Vigan06g069500</name>
</gene>
<evidence type="ECO:0000313" key="14">
    <source>
        <dbReference type="Proteomes" id="UP000053144"/>
    </source>
</evidence>
<dbReference type="GO" id="GO:0046654">
    <property type="term" value="P:tetrahydrofolate biosynthetic process"/>
    <property type="evidence" value="ECO:0007669"/>
    <property type="project" value="UniProtKB-UniRule"/>
</dbReference>
<evidence type="ECO:0000313" key="13">
    <source>
        <dbReference type="EMBL" id="KOM45389.1"/>
    </source>
</evidence>
<keyword evidence="4 9" id="KW-0289">Folate biosynthesis</keyword>
<evidence type="ECO:0000259" key="12">
    <source>
        <dbReference type="PROSITE" id="PS50158"/>
    </source>
</evidence>
<evidence type="ECO:0000256" key="9">
    <source>
        <dbReference type="RuleBase" id="RU362079"/>
    </source>
</evidence>
<evidence type="ECO:0000256" key="4">
    <source>
        <dbReference type="ARBA" id="ARBA00022909"/>
    </source>
</evidence>
<dbReference type="NCBIfam" id="TIGR00525">
    <property type="entry name" value="folB"/>
    <property type="match status" value="1"/>
</dbReference>
<dbReference type="Pfam" id="PF00098">
    <property type="entry name" value="zf-CCHC"/>
    <property type="match status" value="1"/>
</dbReference>
<dbReference type="SUPFAM" id="SSF57756">
    <property type="entry name" value="Retrovirus zinc finger-like domains"/>
    <property type="match status" value="1"/>
</dbReference>
<dbReference type="InterPro" id="IPR006157">
    <property type="entry name" value="FolB_dom"/>
</dbReference>
<dbReference type="SMART" id="SM00343">
    <property type="entry name" value="ZnF_C2HC"/>
    <property type="match status" value="2"/>
</dbReference>
<dbReference type="UniPathway" id="UPA00077">
    <property type="reaction ID" value="UER00154"/>
</dbReference>
<dbReference type="Gramene" id="KOM45389">
    <property type="protein sequence ID" value="KOM45389"/>
    <property type="gene ID" value="LR48_Vigan06g069500"/>
</dbReference>
<dbReference type="InterPro" id="IPR001878">
    <property type="entry name" value="Znf_CCHC"/>
</dbReference>
<feature type="region of interest" description="Disordered" evidence="11">
    <location>
        <begin position="358"/>
        <end position="381"/>
    </location>
</feature>
<dbReference type="InterPro" id="IPR036875">
    <property type="entry name" value="Znf_CCHC_sf"/>
</dbReference>
<dbReference type="PANTHER" id="PTHR42844">
    <property type="entry name" value="DIHYDRONEOPTERIN ALDOLASE 1-RELATED"/>
    <property type="match status" value="1"/>
</dbReference>
<keyword evidence="10" id="KW-0175">Coiled coil</keyword>
<dbReference type="FunFam" id="3.30.1130.10:FF:000003">
    <property type="entry name" value="7,8-dihydroneopterin aldolase"/>
    <property type="match status" value="1"/>
</dbReference>
<evidence type="ECO:0000256" key="3">
    <source>
        <dbReference type="ARBA" id="ARBA00005708"/>
    </source>
</evidence>
<sequence>MAPRLPPPPTPKIEPSDLNRMLESVLQALQQQNAALVHQNTITLQNLEAARVSAENARVSSENTKRQFMEVLTSGRATLGASSFAIPVQEWSLESFLQHHPARFTGKCSPDEADHWFRDMERIYEAKGCPDERKLAYTQYLLTGEAGHWWSSMKMILERSKTPITWELFRVKFYTEYFPNSVRFAKEVEFLELVQGNRSVSEYADRFKHLLRFNTMAVDEEWQCRKFENGLRSDIKLLVKRLRIREFPALVEMARDLEKTKRESEGQQSQPARSGGSSGSRGGLSTRKAPYTRPSLSSGFRGSSSQPLVQSGPTRPSGTVRCFGCGGPHYRNNCPMGSVARKCFKCVKEGHIAAECTSTAESGPQAQRTRLPPPRGGGRPQAVDKVYAMTGSEAVSSAKMESDALACGDKLVLRGLSFHGFHGAKPEERKLGQKFVVDIDAWMDLATAGKTDHLSDTVSYTAIYDIVKEVLEGSPHNLLESVAQKIAITTLTNHKEIFAVRVKVEKPHVAVQGPVDYLGVEIHRRRSDFPLAINFFSIMSQSC</sequence>
<evidence type="ECO:0000256" key="1">
    <source>
        <dbReference type="ARBA" id="ARBA00001353"/>
    </source>
</evidence>
<comment type="similarity">
    <text evidence="3 9">Belongs to the DHNA family.</text>
</comment>
<dbReference type="EMBL" id="CM003376">
    <property type="protein sequence ID" value="KOM45389.1"/>
    <property type="molecule type" value="Genomic_DNA"/>
</dbReference>
<dbReference type="KEGG" id="var:108334837"/>
<feature type="coiled-coil region" evidence="10">
    <location>
        <begin position="19"/>
        <end position="64"/>
    </location>
</feature>
<evidence type="ECO:0000256" key="2">
    <source>
        <dbReference type="ARBA" id="ARBA00005013"/>
    </source>
</evidence>
<accession>A0A0L9US71</accession>
<dbReference type="Pfam" id="PF03732">
    <property type="entry name" value="Retrotrans_gag"/>
    <property type="match status" value="1"/>
</dbReference>
<dbReference type="SMART" id="SM00905">
    <property type="entry name" value="FolB"/>
    <property type="match status" value="1"/>
</dbReference>
<name>A0A0L9US71_PHAAN</name>
<keyword evidence="8" id="KW-0862">Zinc</keyword>
<dbReference type="Gene3D" id="4.10.60.10">
    <property type="entry name" value="Zinc finger, CCHC-type"/>
    <property type="match status" value="1"/>
</dbReference>
<dbReference type="OrthoDB" id="1863886at2759"/>
<evidence type="ECO:0000256" key="8">
    <source>
        <dbReference type="PROSITE-ProRule" id="PRU00047"/>
    </source>
</evidence>
<dbReference type="Proteomes" id="UP000053144">
    <property type="component" value="Chromosome 6"/>
</dbReference>
<evidence type="ECO:0000256" key="7">
    <source>
        <dbReference type="ARBA" id="ARBA00063311"/>
    </source>
</evidence>
<dbReference type="CDD" id="cd00534">
    <property type="entry name" value="DHNA_DHNTPE"/>
    <property type="match status" value="1"/>
</dbReference>
<dbReference type="GO" id="GO:0046656">
    <property type="term" value="P:folic acid biosynthetic process"/>
    <property type="evidence" value="ECO:0007669"/>
    <property type="project" value="UniProtKB-UniRule"/>
</dbReference>
<dbReference type="PROSITE" id="PS50158">
    <property type="entry name" value="ZF_CCHC"/>
    <property type="match status" value="1"/>
</dbReference>
<dbReference type="InterPro" id="IPR005162">
    <property type="entry name" value="Retrotrans_gag_dom"/>
</dbReference>
<dbReference type="InterPro" id="IPR043133">
    <property type="entry name" value="GTP-CH-I_C/QueF"/>
</dbReference>
<dbReference type="PANTHER" id="PTHR42844:SF1">
    <property type="entry name" value="DIHYDRONEOPTERIN ALDOLASE 1-RELATED"/>
    <property type="match status" value="1"/>
</dbReference>
<dbReference type="AlphaFoldDB" id="A0A0L9US71"/>
<dbReference type="GO" id="GO:0003676">
    <property type="term" value="F:nucleic acid binding"/>
    <property type="evidence" value="ECO:0007669"/>
    <property type="project" value="InterPro"/>
</dbReference>
<dbReference type="GO" id="GO:0004150">
    <property type="term" value="F:dihydroneopterin aldolase activity"/>
    <property type="evidence" value="ECO:0007669"/>
    <property type="project" value="UniProtKB-UniRule"/>
</dbReference>